<organism evidence="5 6">
    <name type="scientific">Selenomonas montiformis</name>
    <dbReference type="NCBI Taxonomy" id="2652285"/>
    <lineage>
        <taxon>Bacteria</taxon>
        <taxon>Bacillati</taxon>
        <taxon>Bacillota</taxon>
        <taxon>Negativicutes</taxon>
        <taxon>Selenomonadales</taxon>
        <taxon>Selenomonadaceae</taxon>
        <taxon>Selenomonas</taxon>
    </lineage>
</organism>
<dbReference type="PANTHER" id="PTHR43401">
    <property type="entry name" value="L-THREONINE 3-DEHYDROGENASE"/>
    <property type="match status" value="1"/>
</dbReference>
<dbReference type="InterPro" id="IPR013149">
    <property type="entry name" value="ADH-like_C"/>
</dbReference>
<dbReference type="SUPFAM" id="SSF51735">
    <property type="entry name" value="NAD(P)-binding Rossmann-fold domains"/>
    <property type="match status" value="1"/>
</dbReference>
<dbReference type="InterPro" id="IPR020843">
    <property type="entry name" value="ER"/>
</dbReference>
<dbReference type="SMART" id="SM00829">
    <property type="entry name" value="PKS_ER"/>
    <property type="match status" value="1"/>
</dbReference>
<dbReference type="Gene3D" id="3.40.50.720">
    <property type="entry name" value="NAD(P)-binding Rossmann-like Domain"/>
    <property type="match status" value="1"/>
</dbReference>
<protein>
    <submittedName>
        <fullName evidence="5">Zinc-binding alcohol dehydrogenase family protein</fullName>
    </submittedName>
</protein>
<dbReference type="InterPro" id="IPR050129">
    <property type="entry name" value="Zn_alcohol_dh"/>
</dbReference>
<dbReference type="InterPro" id="IPR011032">
    <property type="entry name" value="GroES-like_sf"/>
</dbReference>
<dbReference type="Proteomes" id="UP000430222">
    <property type="component" value="Unassembled WGS sequence"/>
</dbReference>
<evidence type="ECO:0000256" key="1">
    <source>
        <dbReference type="ARBA" id="ARBA00022723"/>
    </source>
</evidence>
<evidence type="ECO:0000256" key="2">
    <source>
        <dbReference type="ARBA" id="ARBA00022833"/>
    </source>
</evidence>
<feature type="domain" description="Enoyl reductase (ER)" evidence="4">
    <location>
        <begin position="10"/>
        <end position="337"/>
    </location>
</feature>
<dbReference type="RefSeq" id="WP_154620271.1">
    <property type="nucleotide sequence ID" value="NZ_CBCTNG010000003.1"/>
</dbReference>
<evidence type="ECO:0000313" key="6">
    <source>
        <dbReference type="Proteomes" id="UP000430222"/>
    </source>
</evidence>
<dbReference type="EMBL" id="VUNL01000004">
    <property type="protein sequence ID" value="MSV24506.1"/>
    <property type="molecule type" value="Genomic_DNA"/>
</dbReference>
<evidence type="ECO:0000256" key="3">
    <source>
        <dbReference type="ARBA" id="ARBA00023002"/>
    </source>
</evidence>
<keyword evidence="1" id="KW-0479">Metal-binding</keyword>
<accession>A0A6I2UYZ7</accession>
<evidence type="ECO:0000313" key="5">
    <source>
        <dbReference type="EMBL" id="MSV24506.1"/>
    </source>
</evidence>
<sequence>MKTIRIPTPGSVEIIETEKPMPKEGEALLKVLYGGICGSDLGTYRGTFAYASYPRIPGHEFSAQIVELHGKAEGLHEGQIVTCNPYFNCGHCYSCERGLVNCCTSNETMGAQRDGAFSEYITMPLDRIYDGKGLPPRTLATIEPFCISYHGVSRAHVRPGEKVLVVGAGTIGVLAATAAKAAGAEVYIADIAPKKLDYAMESFHLDGTILNDSPEQFRAAVEKITGGNGFDVAIEAVGLPGTFLNCIDAAAFGGRVVQIGVGRKHADFDFTLLQKKELNVFGSRNARKQDFLDLIDLVHDGKADIEKIVTNVYELDDAPKAFRDFSEQAGSMLKVVIHFSDPD</sequence>
<dbReference type="GO" id="GO:0046872">
    <property type="term" value="F:metal ion binding"/>
    <property type="evidence" value="ECO:0007669"/>
    <property type="project" value="UniProtKB-KW"/>
</dbReference>
<dbReference type="Pfam" id="PF00107">
    <property type="entry name" value="ADH_zinc_N"/>
    <property type="match status" value="1"/>
</dbReference>
<dbReference type="CDD" id="cd08261">
    <property type="entry name" value="Zn_ADH7"/>
    <property type="match status" value="1"/>
</dbReference>
<name>A0A6I2UYZ7_9FIRM</name>
<keyword evidence="6" id="KW-1185">Reference proteome</keyword>
<dbReference type="AlphaFoldDB" id="A0A6I2UYZ7"/>
<keyword evidence="3" id="KW-0560">Oxidoreductase</keyword>
<dbReference type="InterPro" id="IPR036291">
    <property type="entry name" value="NAD(P)-bd_dom_sf"/>
</dbReference>
<dbReference type="GO" id="GO:0016491">
    <property type="term" value="F:oxidoreductase activity"/>
    <property type="evidence" value="ECO:0007669"/>
    <property type="project" value="UniProtKB-KW"/>
</dbReference>
<dbReference type="PANTHER" id="PTHR43401:SF2">
    <property type="entry name" value="L-THREONINE 3-DEHYDROGENASE"/>
    <property type="match status" value="1"/>
</dbReference>
<dbReference type="InterPro" id="IPR013154">
    <property type="entry name" value="ADH-like_N"/>
</dbReference>
<gene>
    <name evidence="5" type="ORF">FYJ78_04745</name>
</gene>
<reference evidence="5 6" key="1">
    <citation type="submission" date="2019-08" db="EMBL/GenBank/DDBJ databases">
        <title>In-depth cultivation of the pig gut microbiome towards novel bacterial diversity and tailored functional studies.</title>
        <authorList>
            <person name="Wylensek D."/>
            <person name="Hitch T.C.A."/>
            <person name="Clavel T."/>
        </authorList>
    </citation>
    <scope>NUCLEOTIDE SEQUENCE [LARGE SCALE GENOMIC DNA]</scope>
    <source>
        <strain evidence="6">WCA-380-WT-3B3</strain>
    </source>
</reference>
<dbReference type="Pfam" id="PF08240">
    <property type="entry name" value="ADH_N"/>
    <property type="match status" value="1"/>
</dbReference>
<dbReference type="SUPFAM" id="SSF50129">
    <property type="entry name" value="GroES-like"/>
    <property type="match status" value="1"/>
</dbReference>
<evidence type="ECO:0000259" key="4">
    <source>
        <dbReference type="SMART" id="SM00829"/>
    </source>
</evidence>
<dbReference type="Gene3D" id="3.90.180.10">
    <property type="entry name" value="Medium-chain alcohol dehydrogenases, catalytic domain"/>
    <property type="match status" value="1"/>
</dbReference>
<keyword evidence="2" id="KW-0862">Zinc</keyword>
<comment type="caution">
    <text evidence="5">The sequence shown here is derived from an EMBL/GenBank/DDBJ whole genome shotgun (WGS) entry which is preliminary data.</text>
</comment>
<proteinExistence type="predicted"/>